<evidence type="ECO:0000313" key="10">
    <source>
        <dbReference type="Proteomes" id="UP001187192"/>
    </source>
</evidence>
<dbReference type="EMBL" id="BTGU01000105">
    <property type="protein sequence ID" value="GMN61011.1"/>
    <property type="molecule type" value="Genomic_DNA"/>
</dbReference>
<feature type="region of interest" description="Disordered" evidence="7">
    <location>
        <begin position="58"/>
        <end position="78"/>
    </location>
</feature>
<evidence type="ECO:0000259" key="8">
    <source>
        <dbReference type="PROSITE" id="PS51754"/>
    </source>
</evidence>
<dbReference type="GO" id="GO:0045892">
    <property type="term" value="P:negative regulation of DNA-templated transcription"/>
    <property type="evidence" value="ECO:0007669"/>
    <property type="project" value="UniProtKB-UniRule"/>
</dbReference>
<protein>
    <recommendedName>
        <fullName evidence="6">Transcription repressor</fullName>
    </recommendedName>
    <alternativeName>
        <fullName evidence="6">Ovate family protein</fullName>
    </alternativeName>
</protein>
<dbReference type="NCBIfam" id="TIGR01568">
    <property type="entry name" value="A_thal_3678"/>
    <property type="match status" value="1"/>
</dbReference>
<name>A0AA88J4F2_FICCA</name>
<organism evidence="9 10">
    <name type="scientific">Ficus carica</name>
    <name type="common">Common fig</name>
    <dbReference type="NCBI Taxonomy" id="3494"/>
    <lineage>
        <taxon>Eukaryota</taxon>
        <taxon>Viridiplantae</taxon>
        <taxon>Streptophyta</taxon>
        <taxon>Embryophyta</taxon>
        <taxon>Tracheophyta</taxon>
        <taxon>Spermatophyta</taxon>
        <taxon>Magnoliopsida</taxon>
        <taxon>eudicotyledons</taxon>
        <taxon>Gunneridae</taxon>
        <taxon>Pentapetalae</taxon>
        <taxon>rosids</taxon>
        <taxon>fabids</taxon>
        <taxon>Rosales</taxon>
        <taxon>Moraceae</taxon>
        <taxon>Ficeae</taxon>
        <taxon>Ficus</taxon>
    </lineage>
</organism>
<dbReference type="InterPro" id="IPR038933">
    <property type="entry name" value="Ovate"/>
</dbReference>
<reference evidence="9" key="1">
    <citation type="submission" date="2023-07" db="EMBL/GenBank/DDBJ databases">
        <title>draft genome sequence of fig (Ficus carica).</title>
        <authorList>
            <person name="Takahashi T."/>
            <person name="Nishimura K."/>
        </authorList>
    </citation>
    <scope>NUCLEOTIDE SEQUENCE</scope>
</reference>
<keyword evidence="4 6" id="KW-0804">Transcription</keyword>
<evidence type="ECO:0000256" key="2">
    <source>
        <dbReference type="ARBA" id="ARBA00022491"/>
    </source>
</evidence>
<dbReference type="GO" id="GO:0005634">
    <property type="term" value="C:nucleus"/>
    <property type="evidence" value="ECO:0007669"/>
    <property type="project" value="UniProtKB-SubCell"/>
</dbReference>
<dbReference type="PANTHER" id="PTHR33057">
    <property type="entry name" value="TRANSCRIPTION REPRESSOR OFP7-RELATED"/>
    <property type="match status" value="1"/>
</dbReference>
<evidence type="ECO:0000256" key="3">
    <source>
        <dbReference type="ARBA" id="ARBA00023015"/>
    </source>
</evidence>
<evidence type="ECO:0000256" key="4">
    <source>
        <dbReference type="ARBA" id="ARBA00023163"/>
    </source>
</evidence>
<proteinExistence type="predicted"/>
<keyword evidence="5 6" id="KW-0539">Nucleus</keyword>
<accession>A0AA88J4F2</accession>
<dbReference type="Gramene" id="FCD_00022277-RA">
    <property type="protein sequence ID" value="FCD_00022277-RA:cds"/>
    <property type="gene ID" value="FCD_00022277"/>
</dbReference>
<sequence length="260" mass="28907">MGKKMKLPDFLTTKHHPWRQWPSCNHPKTLSYRFNSDEVYRTVNSVFFDPNDAVDTPESWFTNSSESASFSTESDELPDKAETLETLVAGARSERRLFVEPRGSTSSILAEKSNSGNVSDNISGAGEFSRPLKESVVLAMESDNPYRDFRRSMEEMVEINGVKEWEGLEEMLGWYLRANGKDNHGFIVGAFVDLLVDLASSSTDCNDNSSSTAAATTSMTTTISTTSFSSAVSCFSGSDDPLTCCSRNEIDRVEERHLTR</sequence>
<dbReference type="AlphaFoldDB" id="A0AA88J4F2"/>
<dbReference type="Proteomes" id="UP001187192">
    <property type="component" value="Unassembled WGS sequence"/>
</dbReference>
<feature type="domain" description="OVATE" evidence="8">
    <location>
        <begin position="138"/>
        <end position="197"/>
    </location>
</feature>
<keyword evidence="10" id="KW-1185">Reference proteome</keyword>
<feature type="compositionally biased region" description="Low complexity" evidence="7">
    <location>
        <begin position="58"/>
        <end position="72"/>
    </location>
</feature>
<keyword evidence="3 6" id="KW-0805">Transcription regulation</keyword>
<evidence type="ECO:0000256" key="5">
    <source>
        <dbReference type="ARBA" id="ARBA00023242"/>
    </source>
</evidence>
<evidence type="ECO:0000256" key="6">
    <source>
        <dbReference type="RuleBase" id="RU367028"/>
    </source>
</evidence>
<dbReference type="InterPro" id="IPR006458">
    <property type="entry name" value="Ovate_C"/>
</dbReference>
<gene>
    <name evidence="9" type="ORF">TIFTF001_030103</name>
</gene>
<dbReference type="PROSITE" id="PS51754">
    <property type="entry name" value="OVATE"/>
    <property type="match status" value="1"/>
</dbReference>
<evidence type="ECO:0000313" key="9">
    <source>
        <dbReference type="EMBL" id="GMN61011.1"/>
    </source>
</evidence>
<comment type="function">
    <text evidence="6">Transcriptional repressor that regulates multiple aspects of plant growth and development.</text>
</comment>
<comment type="subcellular location">
    <subcellularLocation>
        <location evidence="1 6">Nucleus</location>
    </subcellularLocation>
</comment>
<dbReference type="Pfam" id="PF04844">
    <property type="entry name" value="Ovate"/>
    <property type="match status" value="1"/>
</dbReference>
<keyword evidence="2 6" id="KW-0678">Repressor</keyword>
<dbReference type="PANTHER" id="PTHR33057:SF26">
    <property type="entry name" value="TRANSCRIPTION REPRESSOR OFP13"/>
    <property type="match status" value="1"/>
</dbReference>
<comment type="caution">
    <text evidence="9">The sequence shown here is derived from an EMBL/GenBank/DDBJ whole genome shotgun (WGS) entry which is preliminary data.</text>
</comment>
<evidence type="ECO:0000256" key="1">
    <source>
        <dbReference type="ARBA" id="ARBA00004123"/>
    </source>
</evidence>
<evidence type="ECO:0000256" key="7">
    <source>
        <dbReference type="SAM" id="MobiDB-lite"/>
    </source>
</evidence>